<evidence type="ECO:0000313" key="2">
    <source>
        <dbReference type="Proteomes" id="UP001229421"/>
    </source>
</evidence>
<protein>
    <submittedName>
        <fullName evidence="1">Uncharacterized protein</fullName>
    </submittedName>
</protein>
<gene>
    <name evidence="1" type="ORF">QVD17_41388</name>
</gene>
<proteinExistence type="predicted"/>
<name>A0AAD8JKD0_TARER</name>
<dbReference type="Proteomes" id="UP001229421">
    <property type="component" value="Unassembled WGS sequence"/>
</dbReference>
<dbReference type="EMBL" id="JAUHHV010000012">
    <property type="protein sequence ID" value="KAK1406102.1"/>
    <property type="molecule type" value="Genomic_DNA"/>
</dbReference>
<evidence type="ECO:0000313" key="1">
    <source>
        <dbReference type="EMBL" id="KAK1406102.1"/>
    </source>
</evidence>
<accession>A0AAD8JKD0</accession>
<dbReference type="AlphaFoldDB" id="A0AAD8JKD0"/>
<comment type="caution">
    <text evidence="1">The sequence shown here is derived from an EMBL/GenBank/DDBJ whole genome shotgun (WGS) entry which is preliminary data.</text>
</comment>
<sequence length="129" mass="14236">MLLCDETEKQDAAHIVGLHMISKFETAHMIGFVQADDKEIAWSLELTETLQTEASEQGTGHESEGDGFDAYRDAGCGCQKDRRGFPIAFCCCCVFVISPRKLGDDDDDIKGGSARVGDLIFNLYLRLLI</sequence>
<reference evidence="1" key="1">
    <citation type="journal article" date="2023" name="bioRxiv">
        <title>Improved chromosome-level genome assembly for marigold (Tagetes erecta).</title>
        <authorList>
            <person name="Jiang F."/>
            <person name="Yuan L."/>
            <person name="Wang S."/>
            <person name="Wang H."/>
            <person name="Xu D."/>
            <person name="Wang A."/>
            <person name="Fan W."/>
        </authorList>
    </citation>
    <scope>NUCLEOTIDE SEQUENCE</scope>
    <source>
        <strain evidence="1">WSJ</strain>
        <tissue evidence="1">Leaf</tissue>
    </source>
</reference>
<organism evidence="1 2">
    <name type="scientific">Tagetes erecta</name>
    <name type="common">African marigold</name>
    <dbReference type="NCBI Taxonomy" id="13708"/>
    <lineage>
        <taxon>Eukaryota</taxon>
        <taxon>Viridiplantae</taxon>
        <taxon>Streptophyta</taxon>
        <taxon>Embryophyta</taxon>
        <taxon>Tracheophyta</taxon>
        <taxon>Spermatophyta</taxon>
        <taxon>Magnoliopsida</taxon>
        <taxon>eudicotyledons</taxon>
        <taxon>Gunneridae</taxon>
        <taxon>Pentapetalae</taxon>
        <taxon>asterids</taxon>
        <taxon>campanulids</taxon>
        <taxon>Asterales</taxon>
        <taxon>Asteraceae</taxon>
        <taxon>Asteroideae</taxon>
        <taxon>Heliantheae alliance</taxon>
        <taxon>Tageteae</taxon>
        <taxon>Tagetes</taxon>
    </lineage>
</organism>
<keyword evidence="2" id="KW-1185">Reference proteome</keyword>